<dbReference type="AlphaFoldDB" id="A0A9P8LX50"/>
<dbReference type="EMBL" id="AUWU02000002">
    <property type="protein sequence ID" value="KAH0576209.1"/>
    <property type="molecule type" value="Genomic_DNA"/>
</dbReference>
<keyword evidence="2" id="KW-1185">Reference proteome</keyword>
<dbReference type="GeneID" id="94295793"/>
<name>A0A9P8LX50_9EUKA</name>
<reference evidence="1 2" key="1">
    <citation type="journal article" date="2014" name="PLoS Genet.">
        <title>The Genome of Spironucleus salmonicida Highlights a Fish Pathogen Adapted to Fluctuating Environments.</title>
        <authorList>
            <person name="Xu F."/>
            <person name="Jerlstrom-Hultqvist J."/>
            <person name="Einarsson E."/>
            <person name="Astvaldsson A."/>
            <person name="Svard S.G."/>
            <person name="Andersson J.O."/>
        </authorList>
    </citation>
    <scope>NUCLEOTIDE SEQUENCE [LARGE SCALE GENOMIC DNA]</scope>
    <source>
        <strain evidence="1 2">ATCC 50377</strain>
    </source>
</reference>
<accession>A0A9P8LX50</accession>
<evidence type="ECO:0000313" key="2">
    <source>
        <dbReference type="Proteomes" id="UP000018208"/>
    </source>
</evidence>
<organism evidence="1 2">
    <name type="scientific">Spironucleus salmonicida</name>
    <dbReference type="NCBI Taxonomy" id="348837"/>
    <lineage>
        <taxon>Eukaryota</taxon>
        <taxon>Metamonada</taxon>
        <taxon>Diplomonadida</taxon>
        <taxon>Hexamitidae</taxon>
        <taxon>Hexamitinae</taxon>
        <taxon>Spironucleus</taxon>
    </lineage>
</organism>
<evidence type="ECO:0000313" key="1">
    <source>
        <dbReference type="EMBL" id="KAH0576209.1"/>
    </source>
</evidence>
<sequence length="48" mass="5560">MQEHGSEEKVTFFEAVKPEVTGKRNANSQVFEDIVFNQRVALAKKMYQ</sequence>
<protein>
    <submittedName>
        <fullName evidence="1">Uncharacterized protein</fullName>
    </submittedName>
</protein>
<gene>
    <name evidence="1" type="ORF">SS50377_21770</name>
</gene>
<comment type="caution">
    <text evidence="1">The sequence shown here is derived from an EMBL/GenBank/DDBJ whole genome shotgun (WGS) entry which is preliminary data.</text>
</comment>
<proteinExistence type="predicted"/>
<dbReference type="Proteomes" id="UP000018208">
    <property type="component" value="Unassembled WGS sequence"/>
</dbReference>
<dbReference type="KEGG" id="ssao:94295793"/>
<dbReference type="RefSeq" id="XP_067766982.1">
    <property type="nucleotide sequence ID" value="XM_067905665.1"/>
</dbReference>